<keyword evidence="4" id="KW-1185">Reference proteome</keyword>
<sequence>MTAAEVTGAWGMRPVVPAVRRGTATATSRSVRSSRRRARAERQELAARLTTRLAAREAALAELWPDPPPHPAAGLDLLVHPVGPGTFDPGPLAEPLPPPRWSDFAQRCRGGVLGWLVSGAMRVERELANQRFARAQADHAAAERRRRVALAAARRAHTEHALLLRQQFNGQHPGLRRLTEQLAARDPDTVQDYFARVLRYAAWPRGIPCRPIAVRYLQPARRLFVRWPLPSRHVVPAVARYRPDRSQRGVTAVPRRESEVARRYAELVAAVPLRVVHELFGADFAGALTDVVVNGEIENRNSLTGRIEHVRLVSLAVSRSEFDSPRTHSTVDWLRTVGGRMSPDPYRGLGVTPVVDFEGFIPVPSKGPRTDVRQLPPEIFARLVRRLLLATGLHGWTTRYAGMDRVEATGELPGRDGSRRCLIVVRRDAGVTAAEALDPVLGTVAEVGVDQALLATTAWFPLALHRRAAADARVRLVEGHTLRNLALRHLGISLVGLPVD</sequence>
<dbReference type="GO" id="GO:0009307">
    <property type="term" value="P:DNA restriction-modification system"/>
    <property type="evidence" value="ECO:0007669"/>
    <property type="project" value="InterPro"/>
</dbReference>
<feature type="domain" description="Restriction endonuclease type IV Mrr" evidence="2">
    <location>
        <begin position="373"/>
        <end position="485"/>
    </location>
</feature>
<evidence type="ECO:0000256" key="1">
    <source>
        <dbReference type="SAM" id="MobiDB-lite"/>
    </source>
</evidence>
<feature type="compositionally biased region" description="Low complexity" evidence="1">
    <location>
        <begin position="20"/>
        <end position="31"/>
    </location>
</feature>
<dbReference type="RefSeq" id="WP_189054551.1">
    <property type="nucleotide sequence ID" value="NZ_BMMK01000003.1"/>
</dbReference>
<organism evidence="3 4">
    <name type="scientific">Longimycelium tulufanense</name>
    <dbReference type="NCBI Taxonomy" id="907463"/>
    <lineage>
        <taxon>Bacteria</taxon>
        <taxon>Bacillati</taxon>
        <taxon>Actinomycetota</taxon>
        <taxon>Actinomycetes</taxon>
        <taxon>Pseudonocardiales</taxon>
        <taxon>Pseudonocardiaceae</taxon>
        <taxon>Longimycelium</taxon>
    </lineage>
</organism>
<dbReference type="Proteomes" id="UP000637578">
    <property type="component" value="Unassembled WGS sequence"/>
</dbReference>
<comment type="caution">
    <text evidence="3">The sequence shown here is derived from an EMBL/GenBank/DDBJ whole genome shotgun (WGS) entry which is preliminary data.</text>
</comment>
<reference evidence="3" key="1">
    <citation type="journal article" date="2014" name="Int. J. Syst. Evol. Microbiol.">
        <title>Complete genome sequence of Corynebacterium casei LMG S-19264T (=DSM 44701T), isolated from a smear-ripened cheese.</title>
        <authorList>
            <consortium name="US DOE Joint Genome Institute (JGI-PGF)"/>
            <person name="Walter F."/>
            <person name="Albersmeier A."/>
            <person name="Kalinowski J."/>
            <person name="Ruckert C."/>
        </authorList>
    </citation>
    <scope>NUCLEOTIDE SEQUENCE</scope>
    <source>
        <strain evidence="3">CGMCC 4.5737</strain>
    </source>
</reference>
<reference evidence="3" key="2">
    <citation type="submission" date="2020-09" db="EMBL/GenBank/DDBJ databases">
        <authorList>
            <person name="Sun Q."/>
            <person name="Zhou Y."/>
        </authorList>
    </citation>
    <scope>NUCLEOTIDE SEQUENCE</scope>
    <source>
        <strain evidence="3">CGMCC 4.5737</strain>
    </source>
</reference>
<feature type="region of interest" description="Disordered" evidence="1">
    <location>
        <begin position="20"/>
        <end position="40"/>
    </location>
</feature>
<name>A0A8J3FTM3_9PSEU</name>
<dbReference type="EMBL" id="BMMK01000003">
    <property type="protein sequence ID" value="GGM41849.1"/>
    <property type="molecule type" value="Genomic_DNA"/>
</dbReference>
<dbReference type="AlphaFoldDB" id="A0A8J3FTM3"/>
<accession>A0A8J3FTM3</accession>
<dbReference type="InterPro" id="IPR007560">
    <property type="entry name" value="Restrct_endonuc_IV_Mrr"/>
</dbReference>
<evidence type="ECO:0000313" key="4">
    <source>
        <dbReference type="Proteomes" id="UP000637578"/>
    </source>
</evidence>
<proteinExistence type="predicted"/>
<protein>
    <recommendedName>
        <fullName evidence="2">Restriction endonuclease type IV Mrr domain-containing protein</fullName>
    </recommendedName>
</protein>
<evidence type="ECO:0000259" key="2">
    <source>
        <dbReference type="Pfam" id="PF04471"/>
    </source>
</evidence>
<dbReference type="GO" id="GO:0003677">
    <property type="term" value="F:DNA binding"/>
    <property type="evidence" value="ECO:0007669"/>
    <property type="project" value="InterPro"/>
</dbReference>
<gene>
    <name evidence="3" type="ORF">GCM10012275_11030</name>
</gene>
<evidence type="ECO:0000313" key="3">
    <source>
        <dbReference type="EMBL" id="GGM41849.1"/>
    </source>
</evidence>
<dbReference type="GO" id="GO:0004519">
    <property type="term" value="F:endonuclease activity"/>
    <property type="evidence" value="ECO:0007669"/>
    <property type="project" value="InterPro"/>
</dbReference>
<dbReference type="Pfam" id="PF04471">
    <property type="entry name" value="Mrr_cat"/>
    <property type="match status" value="1"/>
</dbReference>